<dbReference type="Proteomes" id="UP001055811">
    <property type="component" value="Linkage Group LG09"/>
</dbReference>
<sequence length="171" mass="19863">MPRIRAVMLILQYEDPEENGYRIPKTLQIWYRDTVNIEAFARRKKRNDLIGGRTSGGYVFCKFRRVANLYFLTLSCLSFTPVSPVSLITNMIPLSLMLFVSLVKEAFEDWYVHYALDSTPDVPHMMMGVRGPSKPTVLWLVALYVYQACVEFNRGKYSSLLEMYKVIVRIC</sequence>
<keyword evidence="2" id="KW-1185">Reference proteome</keyword>
<comment type="caution">
    <text evidence="1">The sequence shown here is derived from an EMBL/GenBank/DDBJ whole genome shotgun (WGS) entry which is preliminary data.</text>
</comment>
<gene>
    <name evidence="1" type="ORF">L2E82_48814</name>
</gene>
<dbReference type="EMBL" id="CM042017">
    <property type="protein sequence ID" value="KAI3690647.1"/>
    <property type="molecule type" value="Genomic_DNA"/>
</dbReference>
<reference evidence="2" key="1">
    <citation type="journal article" date="2022" name="Mol. Ecol. Resour.">
        <title>The genomes of chicory, endive, great burdock and yacon provide insights into Asteraceae palaeo-polyploidization history and plant inulin production.</title>
        <authorList>
            <person name="Fan W."/>
            <person name="Wang S."/>
            <person name="Wang H."/>
            <person name="Wang A."/>
            <person name="Jiang F."/>
            <person name="Liu H."/>
            <person name="Zhao H."/>
            <person name="Xu D."/>
            <person name="Zhang Y."/>
        </authorList>
    </citation>
    <scope>NUCLEOTIDE SEQUENCE [LARGE SCALE GENOMIC DNA]</scope>
    <source>
        <strain evidence="2">cv. Punajuju</strain>
    </source>
</reference>
<name>A0ACB8YYP5_CICIN</name>
<accession>A0ACB8YYP5</accession>
<reference evidence="1 2" key="2">
    <citation type="journal article" date="2022" name="Mol. Ecol. Resour.">
        <title>The genomes of chicory, endive, great burdock and yacon provide insights into Asteraceae paleo-polyploidization history and plant inulin production.</title>
        <authorList>
            <person name="Fan W."/>
            <person name="Wang S."/>
            <person name="Wang H."/>
            <person name="Wang A."/>
            <person name="Jiang F."/>
            <person name="Liu H."/>
            <person name="Zhao H."/>
            <person name="Xu D."/>
            <person name="Zhang Y."/>
        </authorList>
    </citation>
    <scope>NUCLEOTIDE SEQUENCE [LARGE SCALE GENOMIC DNA]</scope>
    <source>
        <strain evidence="2">cv. Punajuju</strain>
        <tissue evidence="1">Leaves</tissue>
    </source>
</reference>
<evidence type="ECO:0000313" key="2">
    <source>
        <dbReference type="Proteomes" id="UP001055811"/>
    </source>
</evidence>
<protein>
    <submittedName>
        <fullName evidence="1">Uncharacterized protein</fullName>
    </submittedName>
</protein>
<organism evidence="1 2">
    <name type="scientific">Cichorium intybus</name>
    <name type="common">Chicory</name>
    <dbReference type="NCBI Taxonomy" id="13427"/>
    <lineage>
        <taxon>Eukaryota</taxon>
        <taxon>Viridiplantae</taxon>
        <taxon>Streptophyta</taxon>
        <taxon>Embryophyta</taxon>
        <taxon>Tracheophyta</taxon>
        <taxon>Spermatophyta</taxon>
        <taxon>Magnoliopsida</taxon>
        <taxon>eudicotyledons</taxon>
        <taxon>Gunneridae</taxon>
        <taxon>Pentapetalae</taxon>
        <taxon>asterids</taxon>
        <taxon>campanulids</taxon>
        <taxon>Asterales</taxon>
        <taxon>Asteraceae</taxon>
        <taxon>Cichorioideae</taxon>
        <taxon>Cichorieae</taxon>
        <taxon>Cichoriinae</taxon>
        <taxon>Cichorium</taxon>
    </lineage>
</organism>
<evidence type="ECO:0000313" key="1">
    <source>
        <dbReference type="EMBL" id="KAI3690647.1"/>
    </source>
</evidence>
<proteinExistence type="predicted"/>